<comment type="caution">
    <text evidence="1">The sequence shown here is derived from an EMBL/GenBank/DDBJ whole genome shotgun (WGS) entry which is preliminary data.</text>
</comment>
<dbReference type="Pfam" id="PF07972">
    <property type="entry name" value="Flavodoxin_NdrI"/>
    <property type="match status" value="1"/>
</dbReference>
<dbReference type="PANTHER" id="PTHR37297:SF1">
    <property type="entry name" value="PROTEIN NRDI"/>
    <property type="match status" value="1"/>
</dbReference>
<protein>
    <submittedName>
        <fullName evidence="1">Class Ib ribonucleoside-diphosphate reductase assembly flavoprotein NrdI</fullName>
    </submittedName>
</protein>
<sequence length="124" mass="13323">MQVVYDTLTGNVRRFVQALCAEWPAPACQVQSGAPDGAFLLVTYTFGTGEVPDSTRRFLQAHAAGLRGVVASGSYHWGANFARAGDRISAEYGVPVVAKLNKGGTEADRRAVLDWLRSNHGPMD</sequence>
<gene>
    <name evidence="1" type="primary">nrdI</name>
    <name evidence="1" type="ORF">ACFSR9_09455</name>
</gene>
<dbReference type="SUPFAM" id="SSF52218">
    <property type="entry name" value="Flavoproteins"/>
    <property type="match status" value="1"/>
</dbReference>
<dbReference type="RefSeq" id="WP_386845218.1">
    <property type="nucleotide sequence ID" value="NZ_JBHUMK010000040.1"/>
</dbReference>
<dbReference type="EMBL" id="JBHUMK010000040">
    <property type="protein sequence ID" value="MFD2609661.1"/>
    <property type="molecule type" value="Genomic_DNA"/>
</dbReference>
<dbReference type="PANTHER" id="PTHR37297">
    <property type="entry name" value="PROTEIN NRDI"/>
    <property type="match status" value="1"/>
</dbReference>
<dbReference type="Gene3D" id="3.40.50.360">
    <property type="match status" value="1"/>
</dbReference>
<reference evidence="2" key="1">
    <citation type="journal article" date="2019" name="Int. J. Syst. Evol. Microbiol.">
        <title>The Global Catalogue of Microorganisms (GCM) 10K type strain sequencing project: providing services to taxonomists for standard genome sequencing and annotation.</title>
        <authorList>
            <consortium name="The Broad Institute Genomics Platform"/>
            <consortium name="The Broad Institute Genome Sequencing Center for Infectious Disease"/>
            <person name="Wu L."/>
            <person name="Ma J."/>
        </authorList>
    </citation>
    <scope>NUCLEOTIDE SEQUENCE [LARGE SCALE GENOMIC DNA]</scope>
    <source>
        <strain evidence="2">KCTC 33842</strain>
    </source>
</reference>
<dbReference type="NCBIfam" id="TIGR00333">
    <property type="entry name" value="nrdI"/>
    <property type="match status" value="1"/>
</dbReference>
<organism evidence="1 2">
    <name type="scientific">Deinococcus taklimakanensis</name>
    <dbReference type="NCBI Taxonomy" id="536443"/>
    <lineage>
        <taxon>Bacteria</taxon>
        <taxon>Thermotogati</taxon>
        <taxon>Deinococcota</taxon>
        <taxon>Deinococci</taxon>
        <taxon>Deinococcales</taxon>
        <taxon>Deinococcaceae</taxon>
        <taxon>Deinococcus</taxon>
    </lineage>
</organism>
<evidence type="ECO:0000313" key="1">
    <source>
        <dbReference type="EMBL" id="MFD2609661.1"/>
    </source>
</evidence>
<proteinExistence type="predicted"/>
<accession>A0ABW5P461</accession>
<dbReference type="InterPro" id="IPR004465">
    <property type="entry name" value="RNR_NrdI"/>
</dbReference>
<evidence type="ECO:0000313" key="2">
    <source>
        <dbReference type="Proteomes" id="UP001597475"/>
    </source>
</evidence>
<dbReference type="InterPro" id="IPR029039">
    <property type="entry name" value="Flavoprotein-like_sf"/>
</dbReference>
<keyword evidence="2" id="KW-1185">Reference proteome</keyword>
<dbReference type="Proteomes" id="UP001597475">
    <property type="component" value="Unassembled WGS sequence"/>
</dbReference>
<name>A0ABW5P461_9DEIO</name>